<gene>
    <name evidence="2" type="ORF">CRDW_40650</name>
</gene>
<feature type="chain" id="PRO_5045075866" evidence="1">
    <location>
        <begin position="22"/>
        <end position="135"/>
    </location>
</feature>
<name>A0ABN7CJV4_9FLAO</name>
<organism evidence="2 3">
    <name type="scientific">Chryseobacterium gambrini</name>
    <dbReference type="NCBI Taxonomy" id="373672"/>
    <lineage>
        <taxon>Bacteria</taxon>
        <taxon>Pseudomonadati</taxon>
        <taxon>Bacteroidota</taxon>
        <taxon>Flavobacteriia</taxon>
        <taxon>Flavobacteriales</taxon>
        <taxon>Weeksellaceae</taxon>
        <taxon>Chryseobacterium group</taxon>
        <taxon>Chryseobacterium</taxon>
    </lineage>
</organism>
<feature type="signal peptide" evidence="1">
    <location>
        <begin position="1"/>
        <end position="21"/>
    </location>
</feature>
<dbReference type="Proteomes" id="UP001380186">
    <property type="component" value="Chromosome"/>
</dbReference>
<keyword evidence="1" id="KW-0732">Signal</keyword>
<dbReference type="RefSeq" id="WP_338613817.1">
    <property type="nucleotide sequence ID" value="NZ_AP029022.1"/>
</dbReference>
<reference evidence="2 3" key="1">
    <citation type="journal article" date="2020" name="Microbes Environ.">
        <title>Synthetic bacterial community of duckweed: a simple and stable system to study plant-microbe interactions.</title>
        <authorList>
            <person name="Ishizawa H."/>
            <person name="Tada M."/>
            <person name="Kuroda M."/>
            <person name="Inoue D."/>
            <person name="Futamata H."/>
            <person name="Ike M."/>
        </authorList>
    </citation>
    <scope>NUCLEOTIDE SEQUENCE [LARGE SCALE GENOMIC DNA]</scope>
    <source>
        <strain evidence="2 3">DW100</strain>
    </source>
</reference>
<protein>
    <submittedName>
        <fullName evidence="2">Uncharacterized protein</fullName>
    </submittedName>
</protein>
<dbReference type="EMBL" id="AP029022">
    <property type="protein sequence ID" value="BEV06691.1"/>
    <property type="molecule type" value="Genomic_DNA"/>
</dbReference>
<proteinExistence type="predicted"/>
<evidence type="ECO:0000313" key="3">
    <source>
        <dbReference type="Proteomes" id="UP001380186"/>
    </source>
</evidence>
<evidence type="ECO:0000256" key="1">
    <source>
        <dbReference type="SAM" id="SignalP"/>
    </source>
</evidence>
<keyword evidence="3" id="KW-1185">Reference proteome</keyword>
<evidence type="ECO:0000313" key="2">
    <source>
        <dbReference type="EMBL" id="BEV06691.1"/>
    </source>
</evidence>
<accession>A0ABN7CJV4</accession>
<sequence length="135" mass="16038">MKYIFKITILFAFLFSFQSKAQLDTLNYLKQFEMNKANYIGQPFSKLLQDMTQIQPKTVWSLPIRSNKKMVRYSDFSFCEKKHSFYNAITLSIEWQTDIPINQTNALGVPNHFFFTNAEKTFYGNKIVKDIMVYR</sequence>